<reference evidence="2 3" key="1">
    <citation type="submission" date="2010-10" db="EMBL/GenBank/DDBJ databases">
        <title>Complete sequence of Frankia sp. EuI1c.</title>
        <authorList>
            <consortium name="US DOE Joint Genome Institute"/>
            <person name="Lucas S."/>
            <person name="Copeland A."/>
            <person name="Lapidus A."/>
            <person name="Cheng J.-F."/>
            <person name="Bruce D."/>
            <person name="Goodwin L."/>
            <person name="Pitluck S."/>
            <person name="Chertkov O."/>
            <person name="Detter J.C."/>
            <person name="Han C."/>
            <person name="Tapia R."/>
            <person name="Land M."/>
            <person name="Hauser L."/>
            <person name="Jeffries C."/>
            <person name="Kyrpides N."/>
            <person name="Ivanova N."/>
            <person name="Mikhailova N."/>
            <person name="Beauchemin N."/>
            <person name="Sen A."/>
            <person name="Sur S.A."/>
            <person name="Gtari M."/>
            <person name="Wall L."/>
            <person name="Tisa L."/>
            <person name="Woyke T."/>
        </authorList>
    </citation>
    <scope>NUCLEOTIDE SEQUENCE [LARGE SCALE GENOMIC DNA]</scope>
    <source>
        <strain evidence="3">DSM 45817 / CECT 9037 / EuI1c</strain>
    </source>
</reference>
<dbReference type="AlphaFoldDB" id="E3J3S1"/>
<dbReference type="KEGG" id="fri:FraEuI1c_1341"/>
<accession>E3J3S1</accession>
<gene>
    <name evidence="2" type="ordered locus">FraEuI1c_1341</name>
</gene>
<evidence type="ECO:0000256" key="1">
    <source>
        <dbReference type="SAM" id="MobiDB-lite"/>
    </source>
</evidence>
<dbReference type="Proteomes" id="UP000002484">
    <property type="component" value="Chromosome"/>
</dbReference>
<evidence type="ECO:0000313" key="3">
    <source>
        <dbReference type="Proteomes" id="UP000002484"/>
    </source>
</evidence>
<evidence type="ECO:0000313" key="2">
    <source>
        <dbReference type="EMBL" id="ADP79408.1"/>
    </source>
</evidence>
<dbReference type="STRING" id="298654.FraEuI1c_1341"/>
<dbReference type="InParanoid" id="E3J3S1"/>
<protein>
    <submittedName>
        <fullName evidence="2">Uncharacterized protein</fullName>
    </submittedName>
</protein>
<name>E3J3S1_PSEI1</name>
<feature type="region of interest" description="Disordered" evidence="1">
    <location>
        <begin position="206"/>
        <end position="228"/>
    </location>
</feature>
<dbReference type="HOGENOM" id="CLU_069096_0_0_11"/>
<proteinExistence type="predicted"/>
<sequence length="345" mass="35668">MSRGRHLSLSPSEFPAGAIRRRRARPRTLCLIAGVGALTLAMTGCMGGGGAPTSAPSVSPSPTVRRSLPPPTAMSREEFQQALSTVDAALKPGFDAIGAAQTPTDLANALGAVQLNLDAQAGVLGNLRPPRPEVASTGQVITAMRDLSNDLATIATDTKDASVCTGGTGLPRASNVNGAQEFRLAYLALTTADPGHPYTFGTFLPAATADPDRRPGTGPLPGGRSSGYGHLTVENQGAADSVVKVMSGGDLIRAVYVQAGGSATVTGIPNGTYDAYYTTGTDWDDGNRRFTRDCAFDKFDNPVEYTTSSTSTTIEYSVWTLTLHTSDLTNSAPTSPIDAGAFPAS</sequence>
<dbReference type="EMBL" id="CP002299">
    <property type="protein sequence ID" value="ADP79408.1"/>
    <property type="molecule type" value="Genomic_DNA"/>
</dbReference>
<feature type="compositionally biased region" description="Low complexity" evidence="1">
    <location>
        <begin position="52"/>
        <end position="67"/>
    </location>
</feature>
<feature type="region of interest" description="Disordered" evidence="1">
    <location>
        <begin position="49"/>
        <end position="74"/>
    </location>
</feature>
<dbReference type="eggNOG" id="ENOG5032V71">
    <property type="taxonomic scope" value="Bacteria"/>
</dbReference>
<organism evidence="2 3">
    <name type="scientific">Pseudofrankia inefficax (strain DSM 45817 / CECT 9037 / DDB 130130 / EuI1c)</name>
    <name type="common">Frankia inefficax</name>
    <dbReference type="NCBI Taxonomy" id="298654"/>
    <lineage>
        <taxon>Bacteria</taxon>
        <taxon>Bacillati</taxon>
        <taxon>Actinomycetota</taxon>
        <taxon>Actinomycetes</taxon>
        <taxon>Frankiales</taxon>
        <taxon>Frankiaceae</taxon>
        <taxon>Pseudofrankia</taxon>
    </lineage>
</organism>
<keyword evidence="3" id="KW-1185">Reference proteome</keyword>